<feature type="domain" description="Bifunctional inhibitor/plant lipid transfer protein/seed storage helical" evidence="3">
    <location>
        <begin position="14"/>
        <end position="107"/>
    </location>
</feature>
<feature type="signal peptide" evidence="2">
    <location>
        <begin position="1"/>
        <end position="24"/>
    </location>
</feature>
<feature type="compositionally biased region" description="Polar residues" evidence="1">
    <location>
        <begin position="162"/>
        <end position="174"/>
    </location>
</feature>
<keyword evidence="2" id="KW-0732">Signal</keyword>
<evidence type="ECO:0000256" key="1">
    <source>
        <dbReference type="SAM" id="MobiDB-lite"/>
    </source>
</evidence>
<dbReference type="InterPro" id="IPR053353">
    <property type="entry name" value="Plant_LTP_GPI-anchored"/>
</dbReference>
<dbReference type="AlphaFoldDB" id="A0A835IS51"/>
<name>A0A835IS51_9MAGN</name>
<dbReference type="SUPFAM" id="SSF47699">
    <property type="entry name" value="Bifunctional inhibitor/lipid-transfer protein/seed storage 2S albumin"/>
    <property type="match status" value="1"/>
</dbReference>
<dbReference type="EMBL" id="JADFTS010000002">
    <property type="protein sequence ID" value="KAF9622594.1"/>
    <property type="molecule type" value="Genomic_DNA"/>
</dbReference>
<sequence length="202" mass="21443">MRNPLISPLLLLLTISHTISFTSSAITTTCTNELTSISPCLPYISSPPNNLTLTPSLQCCHQFSSTFVNQTSVSCLCYLLREPMILGFPLNTSRIVSLPSFCFTENVTSTDDLEIFCSVAPALPPLEATSGSGSEDDSPSPSPSTPWESDAPAPSPASSSPGINSRDSSTVKPAQNSGCHQFLPPMILLILIHLCSSVVLLV</sequence>
<evidence type="ECO:0000256" key="2">
    <source>
        <dbReference type="SAM" id="SignalP"/>
    </source>
</evidence>
<organism evidence="4 5">
    <name type="scientific">Coptis chinensis</name>
    <dbReference type="NCBI Taxonomy" id="261450"/>
    <lineage>
        <taxon>Eukaryota</taxon>
        <taxon>Viridiplantae</taxon>
        <taxon>Streptophyta</taxon>
        <taxon>Embryophyta</taxon>
        <taxon>Tracheophyta</taxon>
        <taxon>Spermatophyta</taxon>
        <taxon>Magnoliopsida</taxon>
        <taxon>Ranunculales</taxon>
        <taxon>Ranunculaceae</taxon>
        <taxon>Coptidoideae</taxon>
        <taxon>Coptis</taxon>
    </lineage>
</organism>
<dbReference type="CDD" id="cd00010">
    <property type="entry name" value="AAI_LTSS"/>
    <property type="match status" value="1"/>
</dbReference>
<protein>
    <recommendedName>
        <fullName evidence="3">Bifunctional inhibitor/plant lipid transfer protein/seed storage helical domain-containing protein</fullName>
    </recommendedName>
</protein>
<dbReference type="PANTHER" id="PTHR35747:SF2">
    <property type="entry name" value="NON-SPECIFIC LIPID TRANSFER PROTEIN GPI-ANCHORED 25"/>
    <property type="match status" value="1"/>
</dbReference>
<keyword evidence="5" id="KW-1185">Reference proteome</keyword>
<dbReference type="Proteomes" id="UP000631114">
    <property type="component" value="Unassembled WGS sequence"/>
</dbReference>
<dbReference type="Gene3D" id="1.10.110.10">
    <property type="entry name" value="Plant lipid-transfer and hydrophobic proteins"/>
    <property type="match status" value="1"/>
</dbReference>
<evidence type="ECO:0000313" key="4">
    <source>
        <dbReference type="EMBL" id="KAF9622594.1"/>
    </source>
</evidence>
<dbReference type="Pfam" id="PF14368">
    <property type="entry name" value="LTP_2"/>
    <property type="match status" value="1"/>
</dbReference>
<dbReference type="InterPro" id="IPR036312">
    <property type="entry name" value="Bifun_inhib/LTP/seed_sf"/>
</dbReference>
<dbReference type="PANTHER" id="PTHR35747">
    <property type="entry name" value="BIFUNCTIONAL INHIBITOR/LIPID-TRANSFER PROTEIN/SEED STORAGE 2S ALBUMIN SUPERFAMILY PROTEIN"/>
    <property type="match status" value="1"/>
</dbReference>
<comment type="caution">
    <text evidence="4">The sequence shown here is derived from an EMBL/GenBank/DDBJ whole genome shotgun (WGS) entry which is preliminary data.</text>
</comment>
<feature type="chain" id="PRO_5032290148" description="Bifunctional inhibitor/plant lipid transfer protein/seed storage helical domain-containing protein" evidence="2">
    <location>
        <begin position="25"/>
        <end position="202"/>
    </location>
</feature>
<evidence type="ECO:0000313" key="5">
    <source>
        <dbReference type="Proteomes" id="UP000631114"/>
    </source>
</evidence>
<feature type="compositionally biased region" description="Low complexity" evidence="1">
    <location>
        <begin position="145"/>
        <end position="161"/>
    </location>
</feature>
<proteinExistence type="predicted"/>
<dbReference type="OrthoDB" id="786778at2759"/>
<dbReference type="InterPro" id="IPR016140">
    <property type="entry name" value="Bifunc_inhib/LTP/seed_store"/>
</dbReference>
<reference evidence="4 5" key="1">
    <citation type="submission" date="2020-10" db="EMBL/GenBank/DDBJ databases">
        <title>The Coptis chinensis genome and diversification of protoberbering-type alkaloids.</title>
        <authorList>
            <person name="Wang B."/>
            <person name="Shu S."/>
            <person name="Song C."/>
            <person name="Liu Y."/>
        </authorList>
    </citation>
    <scope>NUCLEOTIDE SEQUENCE [LARGE SCALE GENOMIC DNA]</scope>
    <source>
        <strain evidence="4">HL-2020</strain>
        <tissue evidence="4">Leaf</tissue>
    </source>
</reference>
<feature type="region of interest" description="Disordered" evidence="1">
    <location>
        <begin position="128"/>
        <end position="174"/>
    </location>
</feature>
<gene>
    <name evidence="4" type="ORF">IFM89_032493</name>
</gene>
<accession>A0A835IS51</accession>
<evidence type="ECO:0000259" key="3">
    <source>
        <dbReference type="Pfam" id="PF14368"/>
    </source>
</evidence>